<gene>
    <name evidence="2" type="ORF">S01H1_85390</name>
</gene>
<dbReference type="InterPro" id="IPR029228">
    <property type="entry name" value="Alkyl_sulf_dimr"/>
</dbReference>
<evidence type="ECO:0000313" key="2">
    <source>
        <dbReference type="EMBL" id="GAG49900.1"/>
    </source>
</evidence>
<dbReference type="GO" id="GO:0046983">
    <property type="term" value="F:protein dimerization activity"/>
    <property type="evidence" value="ECO:0007669"/>
    <property type="project" value="InterPro"/>
</dbReference>
<dbReference type="Gene3D" id="1.25.40.10">
    <property type="entry name" value="Tetratricopeptide repeat domain"/>
    <property type="match status" value="1"/>
</dbReference>
<feature type="domain" description="Alkyl sulfatase dimerisation" evidence="1">
    <location>
        <begin position="20"/>
        <end position="87"/>
    </location>
</feature>
<dbReference type="SUPFAM" id="SSF48452">
    <property type="entry name" value="TPR-like"/>
    <property type="match status" value="1"/>
</dbReference>
<name>X0Y2G7_9ZZZZ</name>
<reference evidence="2" key="1">
    <citation type="journal article" date="2014" name="Front. Microbiol.">
        <title>High frequency of phylogenetically diverse reductive dehalogenase-homologous genes in deep subseafloor sedimentary metagenomes.</title>
        <authorList>
            <person name="Kawai M."/>
            <person name="Futagami T."/>
            <person name="Toyoda A."/>
            <person name="Takaki Y."/>
            <person name="Nishi S."/>
            <person name="Hori S."/>
            <person name="Arai W."/>
            <person name="Tsubouchi T."/>
            <person name="Morono Y."/>
            <person name="Uchiyama I."/>
            <person name="Ito T."/>
            <person name="Fujiyama A."/>
            <person name="Inagaki F."/>
            <person name="Takami H."/>
        </authorList>
    </citation>
    <scope>NUCLEOTIDE SEQUENCE</scope>
    <source>
        <strain evidence="2">Expedition CK06-06</strain>
    </source>
</reference>
<comment type="caution">
    <text evidence="2">The sequence shown here is derived from an EMBL/GenBank/DDBJ whole genome shotgun (WGS) entry which is preliminary data.</text>
</comment>
<dbReference type="InterPro" id="IPR019734">
    <property type="entry name" value="TPR_rpt"/>
</dbReference>
<proteinExistence type="predicted"/>
<evidence type="ECO:0000259" key="1">
    <source>
        <dbReference type="Pfam" id="PF14863"/>
    </source>
</evidence>
<dbReference type="Pfam" id="PF14863">
    <property type="entry name" value="Alkyl_sulf_dimr"/>
    <property type="match status" value="1"/>
</dbReference>
<organism evidence="2">
    <name type="scientific">marine sediment metagenome</name>
    <dbReference type="NCBI Taxonomy" id="412755"/>
    <lineage>
        <taxon>unclassified sequences</taxon>
        <taxon>metagenomes</taxon>
        <taxon>ecological metagenomes</taxon>
    </lineage>
</organism>
<protein>
    <recommendedName>
        <fullName evidence="1">Alkyl sulfatase dimerisation domain-containing protein</fullName>
    </recommendedName>
</protein>
<accession>X0Y2G7</accession>
<dbReference type="InterPro" id="IPR011990">
    <property type="entry name" value="TPR-like_helical_dom_sf"/>
</dbReference>
<dbReference type="PROSITE" id="PS50005">
    <property type="entry name" value="TPR"/>
    <property type="match status" value="1"/>
</dbReference>
<sequence length="90" mass="11090">MEMQRSKKFREIEERRAQQVDSLMQQAMQHRKDGDYSAAINVLRQVIVIDPRNQPARWLMDILEDQHQYRRARETRRQFYKRSREALEDI</sequence>
<feature type="non-terminal residue" evidence="2">
    <location>
        <position position="90"/>
    </location>
</feature>
<dbReference type="AlphaFoldDB" id="X0Y2G7"/>
<dbReference type="EMBL" id="BARS01058627">
    <property type="protein sequence ID" value="GAG49900.1"/>
    <property type="molecule type" value="Genomic_DNA"/>
</dbReference>